<organism evidence="14 15">
    <name type="scientific">Fulvivirga kasyanovii</name>
    <dbReference type="NCBI Taxonomy" id="396812"/>
    <lineage>
        <taxon>Bacteria</taxon>
        <taxon>Pseudomonadati</taxon>
        <taxon>Bacteroidota</taxon>
        <taxon>Cytophagia</taxon>
        <taxon>Cytophagales</taxon>
        <taxon>Fulvivirgaceae</taxon>
        <taxon>Fulvivirga</taxon>
    </lineage>
</organism>
<protein>
    <submittedName>
        <fullName evidence="14">TonB-dependent receptor</fullName>
    </submittedName>
</protein>
<dbReference type="RefSeq" id="WP_155169632.1">
    <property type="nucleotide sequence ID" value="NZ_BAAAFL010000049.1"/>
</dbReference>
<keyword evidence="6 12" id="KW-0732">Signal</keyword>
<keyword evidence="7" id="KW-0408">Iron</keyword>
<evidence type="ECO:0000256" key="4">
    <source>
        <dbReference type="ARBA" id="ARBA00022496"/>
    </source>
</evidence>
<dbReference type="InterPro" id="IPR012910">
    <property type="entry name" value="Plug_dom"/>
</dbReference>
<evidence type="ECO:0000256" key="5">
    <source>
        <dbReference type="ARBA" id="ARBA00022692"/>
    </source>
</evidence>
<comment type="caution">
    <text evidence="14">The sequence shown here is derived from an EMBL/GenBank/DDBJ whole genome shotgun (WGS) entry which is preliminary data.</text>
</comment>
<evidence type="ECO:0000256" key="7">
    <source>
        <dbReference type="ARBA" id="ARBA00023004"/>
    </source>
</evidence>
<feature type="domain" description="TonB-dependent receptor plug" evidence="13">
    <location>
        <begin position="120"/>
        <end position="217"/>
    </location>
</feature>
<keyword evidence="14" id="KW-0675">Receptor</keyword>
<evidence type="ECO:0000256" key="2">
    <source>
        <dbReference type="ARBA" id="ARBA00022448"/>
    </source>
</evidence>
<evidence type="ECO:0000256" key="11">
    <source>
        <dbReference type="PROSITE-ProRule" id="PRU01360"/>
    </source>
</evidence>
<evidence type="ECO:0000256" key="3">
    <source>
        <dbReference type="ARBA" id="ARBA00022452"/>
    </source>
</evidence>
<keyword evidence="15" id="KW-1185">Reference proteome</keyword>
<evidence type="ECO:0000313" key="14">
    <source>
        <dbReference type="EMBL" id="MTI24066.1"/>
    </source>
</evidence>
<sequence>MKFKLIFSFFVFVTHGLLAQSGEVTGIVEGEDGSPLTGVNIQKEGSSSGVFTGKSGEYTISIEAGTPVNLLFTHVGYTPEKRTVTVKEGEVLKLNVTLAQTTEVLTGVQIEGERDNRDEVSITKIKPKSLENLPTAFGDFNKILTTLPGVVSNNELSSTYSVRGGSFDENLIYVNDIPVYRPFLISNGQQEGLSFINSNLVESVEFSAGGWQPKYGDKLSSVLNVDYKKPSEFGASLTVGLLGGTAHVEGATKSKNITYVAGVRHKSAQYLLNTLETQGEYLPKFTDLQAYVSFKLDDRTSLGVLTSYGRNRYFVQPQSRETEFGTFDRSFRLFVGFAGREILEYDTYQGGMKLTRKLSDRFKSELIASGVYALEREYTDVEGAYRLCDVDKNLGSDTFNECVYVRGIGSNYDYGRNNLEANIINLENRNVYSIDSKNTLEFGLGYSYQNIDDQLNEYTFRDSVDFVIDIESLQADNEISSEQYTGFVQHTSDLTNKITTTYGVRLNYWTLNEQLLVSPRWQISFRPGWVRDVVFKAAAGVYQQPAFYRELRDQSGALNEDLKAQKSMHFIGGMDYNFKWWGRDFKFISELYYKRLRNVVAYDIDNVKVRYYANNNARAYATGLDLRVSGEFIEGTESWFSVGLLNAREDVEGDGRGYIRRPTDQRLNIAVFFQDHLPNNPTFRVSLNLFFGSGLPFGPPQNFEKRNVFNGDTYRRLDIGFSKLFYLNREKYDEERQLMLSAEILNVLAVSNAISYTWVTDVSNNQFAVPNTLSARFLNVKLSIKI</sequence>
<dbReference type="InterPro" id="IPR037066">
    <property type="entry name" value="Plug_dom_sf"/>
</dbReference>
<evidence type="ECO:0000313" key="15">
    <source>
        <dbReference type="Proteomes" id="UP000798808"/>
    </source>
</evidence>
<proteinExistence type="inferred from homology"/>
<evidence type="ECO:0000256" key="6">
    <source>
        <dbReference type="ARBA" id="ARBA00022729"/>
    </source>
</evidence>
<reference evidence="14 15" key="1">
    <citation type="submission" date="2019-02" db="EMBL/GenBank/DDBJ databases">
        <authorList>
            <person name="Goldberg S.R."/>
            <person name="Haltli B.A."/>
            <person name="Correa H."/>
            <person name="Russell K.G."/>
        </authorList>
    </citation>
    <scope>NUCLEOTIDE SEQUENCE [LARGE SCALE GENOMIC DNA]</scope>
    <source>
        <strain evidence="14 15">JCM 16186</strain>
    </source>
</reference>
<dbReference type="PANTHER" id="PTHR32552">
    <property type="entry name" value="FERRICHROME IRON RECEPTOR-RELATED"/>
    <property type="match status" value="1"/>
</dbReference>
<keyword evidence="5 11" id="KW-0812">Transmembrane</keyword>
<gene>
    <name evidence="14" type="ORF">E1163_03815</name>
</gene>
<keyword evidence="10 11" id="KW-0998">Cell outer membrane</keyword>
<keyword evidence="8" id="KW-0406">Ion transport</keyword>
<dbReference type="SUPFAM" id="SSF49464">
    <property type="entry name" value="Carboxypeptidase regulatory domain-like"/>
    <property type="match status" value="1"/>
</dbReference>
<comment type="similarity">
    <text evidence="11">Belongs to the TonB-dependent receptor family.</text>
</comment>
<keyword evidence="4" id="KW-0410">Iron transport</keyword>
<dbReference type="InterPro" id="IPR036942">
    <property type="entry name" value="Beta-barrel_TonB_sf"/>
</dbReference>
<evidence type="ECO:0000256" key="8">
    <source>
        <dbReference type="ARBA" id="ARBA00023065"/>
    </source>
</evidence>
<evidence type="ECO:0000256" key="9">
    <source>
        <dbReference type="ARBA" id="ARBA00023136"/>
    </source>
</evidence>
<evidence type="ECO:0000256" key="1">
    <source>
        <dbReference type="ARBA" id="ARBA00004571"/>
    </source>
</evidence>
<dbReference type="PROSITE" id="PS52016">
    <property type="entry name" value="TONB_DEPENDENT_REC_3"/>
    <property type="match status" value="1"/>
</dbReference>
<keyword evidence="3 11" id="KW-1134">Transmembrane beta strand</keyword>
<feature type="chain" id="PRO_5046953744" evidence="12">
    <location>
        <begin position="20"/>
        <end position="786"/>
    </location>
</feature>
<dbReference type="Pfam" id="PF13715">
    <property type="entry name" value="CarbopepD_reg_2"/>
    <property type="match status" value="1"/>
</dbReference>
<accession>A0ABW9RJB6</accession>
<dbReference type="EMBL" id="SMLW01000359">
    <property type="protein sequence ID" value="MTI24066.1"/>
    <property type="molecule type" value="Genomic_DNA"/>
</dbReference>
<dbReference type="Pfam" id="PF07715">
    <property type="entry name" value="Plug"/>
    <property type="match status" value="1"/>
</dbReference>
<dbReference type="Gene3D" id="2.40.170.20">
    <property type="entry name" value="TonB-dependent receptor, beta-barrel domain"/>
    <property type="match status" value="1"/>
</dbReference>
<keyword evidence="2 11" id="KW-0813">Transport</keyword>
<dbReference type="SUPFAM" id="SSF56935">
    <property type="entry name" value="Porins"/>
    <property type="match status" value="1"/>
</dbReference>
<feature type="signal peptide" evidence="12">
    <location>
        <begin position="1"/>
        <end position="19"/>
    </location>
</feature>
<dbReference type="Gene3D" id="2.60.40.1120">
    <property type="entry name" value="Carboxypeptidase-like, regulatory domain"/>
    <property type="match status" value="1"/>
</dbReference>
<dbReference type="PANTHER" id="PTHR32552:SF68">
    <property type="entry name" value="FERRICHROME OUTER MEMBRANE TRANSPORTER_PHAGE RECEPTOR"/>
    <property type="match status" value="1"/>
</dbReference>
<dbReference type="InterPro" id="IPR008969">
    <property type="entry name" value="CarboxyPept-like_regulatory"/>
</dbReference>
<name>A0ABW9RJB6_9BACT</name>
<dbReference type="Gene3D" id="2.170.130.10">
    <property type="entry name" value="TonB-dependent receptor, plug domain"/>
    <property type="match status" value="1"/>
</dbReference>
<evidence type="ECO:0000256" key="10">
    <source>
        <dbReference type="ARBA" id="ARBA00023237"/>
    </source>
</evidence>
<evidence type="ECO:0000259" key="13">
    <source>
        <dbReference type="Pfam" id="PF07715"/>
    </source>
</evidence>
<keyword evidence="9 11" id="KW-0472">Membrane</keyword>
<dbReference type="InterPro" id="IPR039426">
    <property type="entry name" value="TonB-dep_rcpt-like"/>
</dbReference>
<comment type="subcellular location">
    <subcellularLocation>
        <location evidence="1 11">Cell outer membrane</location>
        <topology evidence="1 11">Multi-pass membrane protein</topology>
    </subcellularLocation>
</comment>
<dbReference type="Proteomes" id="UP000798808">
    <property type="component" value="Unassembled WGS sequence"/>
</dbReference>
<evidence type="ECO:0000256" key="12">
    <source>
        <dbReference type="SAM" id="SignalP"/>
    </source>
</evidence>